<dbReference type="OrthoDB" id="837147at2"/>
<dbReference type="Proteomes" id="UP000027821">
    <property type="component" value="Unassembled WGS sequence"/>
</dbReference>
<dbReference type="AlphaFoldDB" id="A0A074KWQ5"/>
<dbReference type="eggNOG" id="ENOG5033HYU">
    <property type="taxonomic scope" value="Bacteria"/>
</dbReference>
<protein>
    <recommendedName>
        <fullName evidence="3">Outer membrane protein beta-barrel domain-containing protein</fullName>
    </recommendedName>
</protein>
<evidence type="ECO:0000313" key="1">
    <source>
        <dbReference type="EMBL" id="KEO72033.1"/>
    </source>
</evidence>
<accession>A0A074KWQ5</accession>
<sequence>MGTKTLPSTFFQISPVVKKSFHLRHSKFGFQASLALPLAITHDESYKIDHDKFLILKWDANTPIHNLLLNDSYHQVQSRFNVFLRPEIGIFYKLDERQFITLDAQRGIKPGGDIIIRELNEIVFEGTSYQSTHRLSGNFTAVMLGYTYRLK</sequence>
<name>A0A074KWQ5_9BACT</name>
<dbReference type="STRING" id="1048983.EL17_19145"/>
<dbReference type="EMBL" id="JMIH01000028">
    <property type="protein sequence ID" value="KEO72033.1"/>
    <property type="molecule type" value="Genomic_DNA"/>
</dbReference>
<gene>
    <name evidence="1" type="ORF">EL17_19145</name>
</gene>
<reference evidence="1 2" key="1">
    <citation type="submission" date="2014-04" db="EMBL/GenBank/DDBJ databases">
        <title>Characterization and application of a salt tolerant electro-active bacterium.</title>
        <authorList>
            <person name="Yang L."/>
            <person name="Wei S."/>
            <person name="Tay Q.X.M."/>
        </authorList>
    </citation>
    <scope>NUCLEOTIDE SEQUENCE [LARGE SCALE GENOMIC DNA]</scope>
    <source>
        <strain evidence="1 2">LY1</strain>
    </source>
</reference>
<comment type="caution">
    <text evidence="1">The sequence shown here is derived from an EMBL/GenBank/DDBJ whole genome shotgun (WGS) entry which is preliminary data.</text>
</comment>
<organism evidence="1 2">
    <name type="scientific">Anditalea andensis</name>
    <dbReference type="NCBI Taxonomy" id="1048983"/>
    <lineage>
        <taxon>Bacteria</taxon>
        <taxon>Pseudomonadati</taxon>
        <taxon>Bacteroidota</taxon>
        <taxon>Cytophagia</taxon>
        <taxon>Cytophagales</taxon>
        <taxon>Cytophagaceae</taxon>
        <taxon>Anditalea</taxon>
    </lineage>
</organism>
<evidence type="ECO:0000313" key="2">
    <source>
        <dbReference type="Proteomes" id="UP000027821"/>
    </source>
</evidence>
<keyword evidence="2" id="KW-1185">Reference proteome</keyword>
<proteinExistence type="predicted"/>
<evidence type="ECO:0008006" key="3">
    <source>
        <dbReference type="Google" id="ProtNLM"/>
    </source>
</evidence>